<evidence type="ECO:0000313" key="1">
    <source>
        <dbReference type="EMBL" id="KAI0044250.1"/>
    </source>
</evidence>
<accession>A0ACB8RKY1</accession>
<reference evidence="1" key="2">
    <citation type="journal article" date="2022" name="New Phytol.">
        <title>Evolutionary transition to the ectomycorrhizal habit in the genomes of a hyperdiverse lineage of mushroom-forming fungi.</title>
        <authorList>
            <person name="Looney B."/>
            <person name="Miyauchi S."/>
            <person name="Morin E."/>
            <person name="Drula E."/>
            <person name="Courty P.E."/>
            <person name="Kohler A."/>
            <person name="Kuo A."/>
            <person name="LaButti K."/>
            <person name="Pangilinan J."/>
            <person name="Lipzen A."/>
            <person name="Riley R."/>
            <person name="Andreopoulos W."/>
            <person name="He G."/>
            <person name="Johnson J."/>
            <person name="Nolan M."/>
            <person name="Tritt A."/>
            <person name="Barry K.W."/>
            <person name="Grigoriev I.V."/>
            <person name="Nagy L.G."/>
            <person name="Hibbett D."/>
            <person name="Henrissat B."/>
            <person name="Matheny P.B."/>
            <person name="Labbe J."/>
            <person name="Martin F.M."/>
        </authorList>
    </citation>
    <scope>NUCLEOTIDE SEQUENCE</scope>
    <source>
        <strain evidence="1">FP105234-sp</strain>
    </source>
</reference>
<evidence type="ECO:0000313" key="2">
    <source>
        <dbReference type="Proteomes" id="UP000814033"/>
    </source>
</evidence>
<comment type="caution">
    <text evidence="1">The sequence shown here is derived from an EMBL/GenBank/DDBJ whole genome shotgun (WGS) entry which is preliminary data.</text>
</comment>
<dbReference type="Proteomes" id="UP000814033">
    <property type="component" value="Unassembled WGS sequence"/>
</dbReference>
<keyword evidence="2" id="KW-1185">Reference proteome</keyword>
<gene>
    <name evidence="1" type="ORF">FA95DRAFT_292964</name>
</gene>
<reference evidence="1" key="1">
    <citation type="submission" date="2021-02" db="EMBL/GenBank/DDBJ databases">
        <authorList>
            <consortium name="DOE Joint Genome Institute"/>
            <person name="Ahrendt S."/>
            <person name="Looney B.P."/>
            <person name="Miyauchi S."/>
            <person name="Morin E."/>
            <person name="Drula E."/>
            <person name="Courty P.E."/>
            <person name="Chicoki N."/>
            <person name="Fauchery L."/>
            <person name="Kohler A."/>
            <person name="Kuo A."/>
            <person name="Labutti K."/>
            <person name="Pangilinan J."/>
            <person name="Lipzen A."/>
            <person name="Riley R."/>
            <person name="Andreopoulos W."/>
            <person name="He G."/>
            <person name="Johnson J."/>
            <person name="Barry K.W."/>
            <person name="Grigoriev I.V."/>
            <person name="Nagy L."/>
            <person name="Hibbett D."/>
            <person name="Henrissat B."/>
            <person name="Matheny P.B."/>
            <person name="Labbe J."/>
            <person name="Martin F."/>
        </authorList>
    </citation>
    <scope>NUCLEOTIDE SEQUENCE</scope>
    <source>
        <strain evidence="1">FP105234-sp</strain>
    </source>
</reference>
<dbReference type="EMBL" id="MU275989">
    <property type="protein sequence ID" value="KAI0044250.1"/>
    <property type="molecule type" value="Genomic_DNA"/>
</dbReference>
<sequence length="199" mass="21035">MNPPHLGSITFQTVSHSSLPTPFCNLLRCAAIVTSTNDTCSPVTNKSSPFHFPTSSNTLTTLPRSVFLSTACPPISSNGIPASTSHDRWKCSALRGLNCSTDIRTASRIIGGRNCVGRYVSRNALCNARELAGRRACVAGYCVSRYSTILRESEMVVPVVGSKMAGQVYSGCPACIPVGSAPIFFMVAAMSGPSTHSTL</sequence>
<organism evidence="1 2">
    <name type="scientific">Auriscalpium vulgare</name>
    <dbReference type="NCBI Taxonomy" id="40419"/>
    <lineage>
        <taxon>Eukaryota</taxon>
        <taxon>Fungi</taxon>
        <taxon>Dikarya</taxon>
        <taxon>Basidiomycota</taxon>
        <taxon>Agaricomycotina</taxon>
        <taxon>Agaricomycetes</taxon>
        <taxon>Russulales</taxon>
        <taxon>Auriscalpiaceae</taxon>
        <taxon>Auriscalpium</taxon>
    </lineage>
</organism>
<name>A0ACB8RKY1_9AGAM</name>
<proteinExistence type="predicted"/>
<protein>
    <submittedName>
        <fullName evidence="1">Uncharacterized protein</fullName>
    </submittedName>
</protein>